<reference evidence="1 2" key="1">
    <citation type="submission" date="2015-01" db="EMBL/GenBank/DDBJ databases">
        <title>Evolution of Trichinella species and genotypes.</title>
        <authorList>
            <person name="Korhonen P.K."/>
            <person name="Edoardo P."/>
            <person name="Giuseppe L.R."/>
            <person name="Gasser R.B."/>
        </authorList>
    </citation>
    <scope>NUCLEOTIDE SEQUENCE [LARGE SCALE GENOMIC DNA]</scope>
    <source>
        <strain evidence="1">ISS417</strain>
    </source>
</reference>
<accession>A0A0V0TD87</accession>
<comment type="caution">
    <text evidence="1">The sequence shown here is derived from an EMBL/GenBank/DDBJ whole genome shotgun (WGS) entry which is preliminary data.</text>
</comment>
<gene>
    <name evidence="1" type="ORF">T05_6662</name>
</gene>
<dbReference type="EMBL" id="JYDJ01000334">
    <property type="protein sequence ID" value="KRX36968.1"/>
    <property type="molecule type" value="Genomic_DNA"/>
</dbReference>
<evidence type="ECO:0000313" key="2">
    <source>
        <dbReference type="Proteomes" id="UP000055048"/>
    </source>
</evidence>
<name>A0A0V0TD87_9BILA</name>
<evidence type="ECO:0000313" key="1">
    <source>
        <dbReference type="EMBL" id="KRX36968.1"/>
    </source>
</evidence>
<dbReference type="Proteomes" id="UP000055048">
    <property type="component" value="Unassembled WGS sequence"/>
</dbReference>
<dbReference type="AlphaFoldDB" id="A0A0V0TD87"/>
<keyword evidence="2" id="KW-1185">Reference proteome</keyword>
<organism evidence="1 2">
    <name type="scientific">Trichinella murrelli</name>
    <dbReference type="NCBI Taxonomy" id="144512"/>
    <lineage>
        <taxon>Eukaryota</taxon>
        <taxon>Metazoa</taxon>
        <taxon>Ecdysozoa</taxon>
        <taxon>Nematoda</taxon>
        <taxon>Enoplea</taxon>
        <taxon>Dorylaimia</taxon>
        <taxon>Trichinellida</taxon>
        <taxon>Trichinellidae</taxon>
        <taxon>Trichinella</taxon>
    </lineage>
</organism>
<protein>
    <submittedName>
        <fullName evidence="1">Uncharacterized protein</fullName>
    </submittedName>
</protein>
<proteinExistence type="predicted"/>
<sequence length="104" mass="11266">MRCWTRHVRPRSASLHEIAEMLPRVRLLRAEHSVPSTRARSHAPISPLSVSCPSSPVSLSGTSQGIGFIRAHPMLGCAAWAGSRTILTLWCPSWSSPGLASRSP</sequence>